<keyword evidence="4" id="KW-0106">Calcium</keyword>
<keyword evidence="8" id="KW-1185">Reference proteome</keyword>
<dbReference type="AlphaFoldDB" id="A0A1D1VHJ6"/>
<proteinExistence type="inferred from homology"/>
<dbReference type="GO" id="GO:0046872">
    <property type="term" value="F:metal ion binding"/>
    <property type="evidence" value="ECO:0007669"/>
    <property type="project" value="UniProtKB-KW"/>
</dbReference>
<dbReference type="Pfam" id="PF00884">
    <property type="entry name" value="Sulfatase"/>
    <property type="match status" value="1"/>
</dbReference>
<comment type="caution">
    <text evidence="7">The sequence shown here is derived from an EMBL/GenBank/DDBJ whole genome shotgun (WGS) entry which is preliminary data.</text>
</comment>
<evidence type="ECO:0000256" key="1">
    <source>
        <dbReference type="ARBA" id="ARBA00001913"/>
    </source>
</evidence>
<dbReference type="STRING" id="947166.A0A1D1VHJ6"/>
<dbReference type="Gene3D" id="3.30.1120.10">
    <property type="match status" value="1"/>
</dbReference>
<dbReference type="Proteomes" id="UP000186922">
    <property type="component" value="Unassembled WGS sequence"/>
</dbReference>
<keyword evidence="5" id="KW-0325">Glycoprotein</keyword>
<organism evidence="7 8">
    <name type="scientific">Ramazzottius varieornatus</name>
    <name type="common">Water bear</name>
    <name type="synonym">Tardigrade</name>
    <dbReference type="NCBI Taxonomy" id="947166"/>
    <lineage>
        <taxon>Eukaryota</taxon>
        <taxon>Metazoa</taxon>
        <taxon>Ecdysozoa</taxon>
        <taxon>Tardigrada</taxon>
        <taxon>Eutardigrada</taxon>
        <taxon>Parachela</taxon>
        <taxon>Hypsibioidea</taxon>
        <taxon>Ramazzottiidae</taxon>
        <taxon>Ramazzottius</taxon>
    </lineage>
</organism>
<evidence type="ECO:0000313" key="7">
    <source>
        <dbReference type="EMBL" id="GAV00256.1"/>
    </source>
</evidence>
<evidence type="ECO:0000259" key="6">
    <source>
        <dbReference type="Pfam" id="PF00884"/>
    </source>
</evidence>
<evidence type="ECO:0000256" key="5">
    <source>
        <dbReference type="ARBA" id="ARBA00023180"/>
    </source>
</evidence>
<evidence type="ECO:0000256" key="2">
    <source>
        <dbReference type="ARBA" id="ARBA00008779"/>
    </source>
</evidence>
<dbReference type="Gene3D" id="3.40.720.10">
    <property type="entry name" value="Alkaline Phosphatase, subunit A"/>
    <property type="match status" value="1"/>
</dbReference>
<protein>
    <recommendedName>
        <fullName evidence="6">Sulfatase N-terminal domain-containing protein</fullName>
    </recommendedName>
</protein>
<name>A0A1D1VHJ6_RAMVA</name>
<keyword evidence="3" id="KW-0479">Metal-binding</keyword>
<accession>A0A1D1VHJ6</accession>
<reference evidence="7 8" key="1">
    <citation type="journal article" date="2016" name="Nat. Commun.">
        <title>Extremotolerant tardigrade genome and improved radiotolerance of human cultured cells by tardigrade-unique protein.</title>
        <authorList>
            <person name="Hashimoto T."/>
            <person name="Horikawa D.D."/>
            <person name="Saito Y."/>
            <person name="Kuwahara H."/>
            <person name="Kozuka-Hata H."/>
            <person name="Shin-I T."/>
            <person name="Minakuchi Y."/>
            <person name="Ohishi K."/>
            <person name="Motoyama A."/>
            <person name="Aizu T."/>
            <person name="Enomoto A."/>
            <person name="Kondo K."/>
            <person name="Tanaka S."/>
            <person name="Hara Y."/>
            <person name="Koshikawa S."/>
            <person name="Sagara H."/>
            <person name="Miura T."/>
            <person name="Yokobori S."/>
            <person name="Miyagawa K."/>
            <person name="Suzuki Y."/>
            <person name="Kubo T."/>
            <person name="Oyama M."/>
            <person name="Kohara Y."/>
            <person name="Fujiyama A."/>
            <person name="Arakawa K."/>
            <person name="Katayama T."/>
            <person name="Toyoda A."/>
            <person name="Kunieda T."/>
        </authorList>
    </citation>
    <scope>NUCLEOTIDE SEQUENCE [LARGE SCALE GENOMIC DNA]</scope>
    <source>
        <strain evidence="7 8">YOKOZUNA-1</strain>
    </source>
</reference>
<comment type="cofactor">
    <cofactor evidence="1">
        <name>Ca(2+)</name>
        <dbReference type="ChEBI" id="CHEBI:29108"/>
    </cofactor>
</comment>
<dbReference type="GO" id="GO:0008484">
    <property type="term" value="F:sulfuric ester hydrolase activity"/>
    <property type="evidence" value="ECO:0007669"/>
    <property type="project" value="InterPro"/>
</dbReference>
<sequence length="364" mass="41372">MLERAEQIIKNTDPAKPFYLHFATTLPRKADEYNRGALFNMPQFQLRPAVRTLLNDTWIERKKELAQIQSVDDQIGRLTSALKEKGILENTIIIFMSDNGAPDLSNFDKDAINHGSNWPLRMGKTNYFEGGIRVPCFIWYPQLKYRGYVSHRLMHMTDWLPTLYEAAGGSQANLAKYDLSGVSHWSNFKRGIDRPGPRREMVNTIEKVGKQYAIIEEDQCSGNYFKLLGGEMFGRDRSFIGWVRTEGTSDKKPMKTFTPTQVDCGQSPAGKEVTACVPWVRDCLFDITNDPCETRNLAAVFPRILSRLQDKLKAYNATAVKANNVPVDPKSNPSLWDGWWVPWQDANPIPETAAFTPFSLSSSY</sequence>
<dbReference type="InterPro" id="IPR017850">
    <property type="entry name" value="Alkaline_phosphatase_core_sf"/>
</dbReference>
<evidence type="ECO:0000256" key="3">
    <source>
        <dbReference type="ARBA" id="ARBA00022723"/>
    </source>
</evidence>
<evidence type="ECO:0000256" key="4">
    <source>
        <dbReference type="ARBA" id="ARBA00022837"/>
    </source>
</evidence>
<dbReference type="EMBL" id="BDGG01000006">
    <property type="protein sequence ID" value="GAV00256.1"/>
    <property type="molecule type" value="Genomic_DNA"/>
</dbReference>
<dbReference type="PANTHER" id="PTHR10342:SF273">
    <property type="entry name" value="RE14504P"/>
    <property type="match status" value="1"/>
</dbReference>
<dbReference type="InterPro" id="IPR000917">
    <property type="entry name" value="Sulfatase_N"/>
</dbReference>
<dbReference type="PANTHER" id="PTHR10342">
    <property type="entry name" value="ARYLSULFATASE"/>
    <property type="match status" value="1"/>
</dbReference>
<comment type="similarity">
    <text evidence="2">Belongs to the sulfatase family.</text>
</comment>
<gene>
    <name evidence="7" type="primary">RvY_11133</name>
    <name evidence="7" type="synonym">RvY_11133.1</name>
    <name evidence="7" type="ORF">RvY_11133-1</name>
</gene>
<feature type="domain" description="Sulfatase N-terminal" evidence="6">
    <location>
        <begin position="1"/>
        <end position="168"/>
    </location>
</feature>
<dbReference type="InterPro" id="IPR047115">
    <property type="entry name" value="ARSB"/>
</dbReference>
<dbReference type="OrthoDB" id="103349at2759"/>
<evidence type="ECO:0000313" key="8">
    <source>
        <dbReference type="Proteomes" id="UP000186922"/>
    </source>
</evidence>
<dbReference type="SUPFAM" id="SSF53649">
    <property type="entry name" value="Alkaline phosphatase-like"/>
    <property type="match status" value="1"/>
</dbReference>